<dbReference type="GO" id="GO:0005634">
    <property type="term" value="C:nucleus"/>
    <property type="evidence" value="ECO:0007669"/>
    <property type="project" value="UniProtKB-SubCell"/>
</dbReference>
<dbReference type="GO" id="GO:0006355">
    <property type="term" value="P:regulation of DNA-templated transcription"/>
    <property type="evidence" value="ECO:0007669"/>
    <property type="project" value="InterPro"/>
</dbReference>
<organism evidence="12 13">
    <name type="scientific">Vespula pensylvanica</name>
    <name type="common">Western yellow jacket</name>
    <name type="synonym">Wasp</name>
    <dbReference type="NCBI Taxonomy" id="30213"/>
    <lineage>
        <taxon>Eukaryota</taxon>
        <taxon>Metazoa</taxon>
        <taxon>Ecdysozoa</taxon>
        <taxon>Arthropoda</taxon>
        <taxon>Hexapoda</taxon>
        <taxon>Insecta</taxon>
        <taxon>Pterygota</taxon>
        <taxon>Neoptera</taxon>
        <taxon>Endopterygota</taxon>
        <taxon>Hymenoptera</taxon>
        <taxon>Apocrita</taxon>
        <taxon>Aculeata</taxon>
        <taxon>Vespoidea</taxon>
        <taxon>Vespidae</taxon>
        <taxon>Vespinae</taxon>
        <taxon>Vespula</taxon>
    </lineage>
</organism>
<evidence type="ECO:0000256" key="7">
    <source>
        <dbReference type="ARBA" id="ARBA00023163"/>
    </source>
</evidence>
<evidence type="ECO:0000259" key="11">
    <source>
        <dbReference type="PROSITE" id="PS50114"/>
    </source>
</evidence>
<dbReference type="EMBL" id="JACSDY010000002">
    <property type="protein sequence ID" value="KAF7433993.1"/>
    <property type="molecule type" value="Genomic_DNA"/>
</dbReference>
<keyword evidence="7" id="KW-0804">Transcription</keyword>
<dbReference type="InterPro" id="IPR039050">
    <property type="entry name" value="GATAD1"/>
</dbReference>
<accession>A0A834P9M2</accession>
<evidence type="ECO:0000256" key="1">
    <source>
        <dbReference type="ARBA" id="ARBA00004123"/>
    </source>
</evidence>
<evidence type="ECO:0000256" key="3">
    <source>
        <dbReference type="ARBA" id="ARBA00022723"/>
    </source>
</evidence>
<evidence type="ECO:0000256" key="9">
    <source>
        <dbReference type="PROSITE-ProRule" id="PRU00094"/>
    </source>
</evidence>
<dbReference type="InterPro" id="IPR013088">
    <property type="entry name" value="Znf_NHR/GATA"/>
</dbReference>
<dbReference type="PROSITE" id="PS50114">
    <property type="entry name" value="GATA_ZN_FINGER_2"/>
    <property type="match status" value="1"/>
</dbReference>
<dbReference type="AlphaFoldDB" id="A0A834P9M2"/>
<keyword evidence="4 9" id="KW-0863">Zinc-finger</keyword>
<dbReference type="SUPFAM" id="SSF57716">
    <property type="entry name" value="Glucocorticoid receptor-like (DNA-binding domain)"/>
    <property type="match status" value="1"/>
</dbReference>
<comment type="subcellular location">
    <subcellularLocation>
        <location evidence="1">Nucleus</location>
    </subcellularLocation>
</comment>
<proteinExistence type="predicted"/>
<keyword evidence="8" id="KW-0539">Nucleus</keyword>
<name>A0A834P9M2_VESPE</name>
<dbReference type="GO" id="GO:0008270">
    <property type="term" value="F:zinc ion binding"/>
    <property type="evidence" value="ECO:0007669"/>
    <property type="project" value="UniProtKB-KW"/>
</dbReference>
<dbReference type="CDD" id="cd00202">
    <property type="entry name" value="ZnF_GATA"/>
    <property type="match status" value="1"/>
</dbReference>
<feature type="region of interest" description="Disordered" evidence="10">
    <location>
        <begin position="64"/>
        <end position="87"/>
    </location>
</feature>
<dbReference type="Gene3D" id="3.30.50.10">
    <property type="entry name" value="Erythroid Transcription Factor GATA-1, subunit A"/>
    <property type="match status" value="1"/>
</dbReference>
<keyword evidence="5" id="KW-0862">Zinc</keyword>
<dbReference type="GO" id="GO:0043565">
    <property type="term" value="F:sequence-specific DNA binding"/>
    <property type="evidence" value="ECO:0007669"/>
    <property type="project" value="InterPro"/>
</dbReference>
<evidence type="ECO:0000256" key="5">
    <source>
        <dbReference type="ARBA" id="ARBA00022833"/>
    </source>
</evidence>
<feature type="domain" description="GATA-type" evidence="11">
    <location>
        <begin position="33"/>
        <end position="57"/>
    </location>
</feature>
<dbReference type="PANTHER" id="PTHR13340:SF2">
    <property type="entry name" value="GATA ZINC FINGER DOMAIN-CONTAINING PROTEIN 1"/>
    <property type="match status" value="1"/>
</dbReference>
<evidence type="ECO:0000256" key="2">
    <source>
        <dbReference type="ARBA" id="ARBA00014943"/>
    </source>
</evidence>
<evidence type="ECO:0000256" key="10">
    <source>
        <dbReference type="SAM" id="MobiDB-lite"/>
    </source>
</evidence>
<sequence>MTAEEHHQQSYWTKTLECRIENWNLMPLGSKPECVNCGTRETPLWHSTESGNLCNDCLEKKRSAEANGETKNEEDDKSGTLKPTRRSTRITRYCNSKPSAPHKIVPKGKGRRNLFKKTPVKAPTATATPVTSNFVFYKGTYFQVGDIVSMQDIDGGIYYAQIRGLLTDQYCEKSAAVTWLLPTTASPPPEEGFCPETYIVGPEEDLPRKLECMEFVMHAPSDYYKLKNTPYPPPLLEKGVGYVWTTLRNEINTFKK</sequence>
<reference evidence="12" key="1">
    <citation type="journal article" date="2020" name="G3 (Bethesda)">
        <title>High-Quality Assemblies for Three Invasive Social Wasps from the &lt;i&gt;Vespula&lt;/i&gt; Genus.</title>
        <authorList>
            <person name="Harrop T.W.R."/>
            <person name="Guhlin J."/>
            <person name="McLaughlin G.M."/>
            <person name="Permina E."/>
            <person name="Stockwell P."/>
            <person name="Gilligan J."/>
            <person name="Le Lec M.F."/>
            <person name="Gruber M.A.M."/>
            <person name="Quinn O."/>
            <person name="Lovegrove M."/>
            <person name="Duncan E.J."/>
            <person name="Remnant E.J."/>
            <person name="Van Eeckhoven J."/>
            <person name="Graham B."/>
            <person name="Knapp R.A."/>
            <person name="Langford K.W."/>
            <person name="Kronenberg Z."/>
            <person name="Press M.O."/>
            <person name="Eacker S.M."/>
            <person name="Wilson-Rankin E.E."/>
            <person name="Purcell J."/>
            <person name="Lester P.J."/>
            <person name="Dearden P.K."/>
        </authorList>
    </citation>
    <scope>NUCLEOTIDE SEQUENCE</scope>
    <source>
        <strain evidence="12">Volc-1</strain>
    </source>
</reference>
<evidence type="ECO:0000313" key="13">
    <source>
        <dbReference type="Proteomes" id="UP000600918"/>
    </source>
</evidence>
<evidence type="ECO:0000256" key="4">
    <source>
        <dbReference type="ARBA" id="ARBA00022771"/>
    </source>
</evidence>
<evidence type="ECO:0000256" key="6">
    <source>
        <dbReference type="ARBA" id="ARBA00023015"/>
    </source>
</evidence>
<comment type="caution">
    <text evidence="12">The sequence shown here is derived from an EMBL/GenBank/DDBJ whole genome shotgun (WGS) entry which is preliminary data.</text>
</comment>
<keyword evidence="13" id="KW-1185">Reference proteome</keyword>
<dbReference type="InterPro" id="IPR000679">
    <property type="entry name" value="Znf_GATA"/>
</dbReference>
<evidence type="ECO:0000256" key="8">
    <source>
        <dbReference type="ARBA" id="ARBA00023242"/>
    </source>
</evidence>
<evidence type="ECO:0000313" key="12">
    <source>
        <dbReference type="EMBL" id="KAF7433993.1"/>
    </source>
</evidence>
<keyword evidence="6" id="KW-0805">Transcription regulation</keyword>
<protein>
    <recommendedName>
        <fullName evidence="2">GATA zinc finger domain-containing protein 1</fullName>
    </recommendedName>
</protein>
<dbReference type="SMART" id="SM00401">
    <property type="entry name" value="ZnF_GATA"/>
    <property type="match status" value="1"/>
</dbReference>
<dbReference type="Proteomes" id="UP000600918">
    <property type="component" value="Unassembled WGS sequence"/>
</dbReference>
<gene>
    <name evidence="12" type="ORF">H0235_002184</name>
</gene>
<keyword evidence="3" id="KW-0479">Metal-binding</keyword>
<dbReference type="PANTHER" id="PTHR13340">
    <property type="entry name" value="GATA ZINC FINGER DOMAIN-CONTAINING"/>
    <property type="match status" value="1"/>
</dbReference>
<dbReference type="Pfam" id="PF00320">
    <property type="entry name" value="GATA"/>
    <property type="match status" value="1"/>
</dbReference>
<dbReference type="GO" id="GO:0006325">
    <property type="term" value="P:chromatin organization"/>
    <property type="evidence" value="ECO:0007669"/>
    <property type="project" value="TreeGrafter"/>
</dbReference>